<feature type="transmembrane region" description="Helical" evidence="1">
    <location>
        <begin position="14"/>
        <end position="35"/>
    </location>
</feature>
<keyword evidence="1" id="KW-0472">Membrane</keyword>
<dbReference type="Proteomes" id="UP000515472">
    <property type="component" value="Chromosome"/>
</dbReference>
<dbReference type="AlphaFoldDB" id="A0A7R7FRQ9"/>
<accession>A0A7R7FRQ9</accession>
<evidence type="ECO:0000313" key="2">
    <source>
        <dbReference type="EMBL" id="BCO11120.1"/>
    </source>
</evidence>
<proteinExistence type="predicted"/>
<evidence type="ECO:0000313" key="3">
    <source>
        <dbReference type="Proteomes" id="UP000515472"/>
    </source>
</evidence>
<sequence>MPNFSDNFMLLAQFSSKVILFQLLLIKTNCCFFVLKWRIFQQRFFGACQIALL</sequence>
<keyword evidence="1" id="KW-0812">Transmembrane</keyword>
<reference evidence="2 3" key="1">
    <citation type="submission" date="2020-06" db="EMBL/GenBank/DDBJ databases">
        <title>Interaction of electrochemicaly active bacteria, Geobacter bremensis R4 on different carbon anode.</title>
        <authorList>
            <person name="Meng L."/>
            <person name="Yoshida N."/>
        </authorList>
    </citation>
    <scope>NUCLEOTIDE SEQUENCE [LARGE SCALE GENOMIC DNA]</scope>
    <source>
        <strain evidence="2 3">R4</strain>
    </source>
</reference>
<name>A0A7R7FRQ9_9BACT</name>
<organism evidence="2 3">
    <name type="scientific">Citrifermentans bremense</name>
    <dbReference type="NCBI Taxonomy" id="60035"/>
    <lineage>
        <taxon>Bacteria</taxon>
        <taxon>Pseudomonadati</taxon>
        <taxon>Thermodesulfobacteriota</taxon>
        <taxon>Desulfuromonadia</taxon>
        <taxon>Geobacterales</taxon>
        <taxon>Geobacteraceae</taxon>
        <taxon>Citrifermentans</taxon>
    </lineage>
</organism>
<keyword evidence="3" id="KW-1185">Reference proteome</keyword>
<gene>
    <name evidence="2" type="ORF">GEOBRER4_n0033</name>
</gene>
<keyword evidence="1" id="KW-1133">Transmembrane helix</keyword>
<protein>
    <submittedName>
        <fullName evidence="2">Uncharacterized protein</fullName>
    </submittedName>
</protein>
<dbReference type="EMBL" id="AP023213">
    <property type="protein sequence ID" value="BCO11120.1"/>
    <property type="molecule type" value="Genomic_DNA"/>
</dbReference>
<evidence type="ECO:0000256" key="1">
    <source>
        <dbReference type="SAM" id="Phobius"/>
    </source>
</evidence>